<dbReference type="InterPro" id="IPR002376">
    <property type="entry name" value="Formyl_transf_N"/>
</dbReference>
<gene>
    <name evidence="2" type="ORF">GRI40_09780</name>
</gene>
<keyword evidence="2" id="KW-0808">Transferase</keyword>
<proteinExistence type="predicted"/>
<dbReference type="Pfam" id="PF00551">
    <property type="entry name" value="Formyl_trans_N"/>
    <property type="match status" value="1"/>
</dbReference>
<dbReference type="EMBL" id="WTZA01000001">
    <property type="protein sequence ID" value="MXO75504.1"/>
    <property type="molecule type" value="Genomic_DNA"/>
</dbReference>
<dbReference type="PANTHER" id="PTHR11138:SF5">
    <property type="entry name" value="METHIONYL-TRNA FORMYLTRANSFERASE, MITOCHONDRIAL"/>
    <property type="match status" value="1"/>
</dbReference>
<keyword evidence="3" id="KW-1185">Reference proteome</keyword>
<accession>A0A6I4TFQ0</accession>
<protein>
    <submittedName>
        <fullName evidence="2">Formyl transferase</fullName>
    </submittedName>
</protein>
<dbReference type="CDD" id="cd08369">
    <property type="entry name" value="FMT_core"/>
    <property type="match status" value="1"/>
</dbReference>
<name>A0A6I4TFQ0_9SPHN</name>
<evidence type="ECO:0000313" key="2">
    <source>
        <dbReference type="EMBL" id="MXO75504.1"/>
    </source>
</evidence>
<dbReference type="OrthoDB" id="5355061at2"/>
<dbReference type="SUPFAM" id="SSF53328">
    <property type="entry name" value="Formyltransferase"/>
    <property type="match status" value="1"/>
</dbReference>
<dbReference type="Proteomes" id="UP000439522">
    <property type="component" value="Unassembled WGS sequence"/>
</dbReference>
<dbReference type="AlphaFoldDB" id="A0A6I4TFQ0"/>
<reference evidence="2 3" key="1">
    <citation type="submission" date="2019-12" db="EMBL/GenBank/DDBJ databases">
        <title>Genomic-based taxomic classification of the family Erythrobacteraceae.</title>
        <authorList>
            <person name="Xu L."/>
        </authorList>
    </citation>
    <scope>NUCLEOTIDE SEQUENCE [LARGE SCALE GENOMIC DNA]</scope>
    <source>
        <strain evidence="2 3">100921-2</strain>
    </source>
</reference>
<dbReference type="InterPro" id="IPR036477">
    <property type="entry name" value="Formyl_transf_N_sf"/>
</dbReference>
<organism evidence="2 3">
    <name type="scientific">Tsuneonella aeria</name>
    <dbReference type="NCBI Taxonomy" id="1837929"/>
    <lineage>
        <taxon>Bacteria</taxon>
        <taxon>Pseudomonadati</taxon>
        <taxon>Pseudomonadota</taxon>
        <taxon>Alphaproteobacteria</taxon>
        <taxon>Sphingomonadales</taxon>
        <taxon>Erythrobacteraceae</taxon>
        <taxon>Tsuneonella</taxon>
    </lineage>
</organism>
<dbReference type="Gene3D" id="3.40.50.12230">
    <property type="match status" value="1"/>
</dbReference>
<comment type="caution">
    <text evidence="2">The sequence shown here is derived from an EMBL/GenBank/DDBJ whole genome shotgun (WGS) entry which is preliminary data.</text>
</comment>
<evidence type="ECO:0000259" key="1">
    <source>
        <dbReference type="Pfam" id="PF00551"/>
    </source>
</evidence>
<dbReference type="GO" id="GO:0005829">
    <property type="term" value="C:cytosol"/>
    <property type="evidence" value="ECO:0007669"/>
    <property type="project" value="TreeGrafter"/>
</dbReference>
<dbReference type="PANTHER" id="PTHR11138">
    <property type="entry name" value="METHIONYL-TRNA FORMYLTRANSFERASE"/>
    <property type="match status" value="1"/>
</dbReference>
<feature type="domain" description="Formyl transferase N-terminal" evidence="1">
    <location>
        <begin position="48"/>
        <end position="144"/>
    </location>
</feature>
<dbReference type="GO" id="GO:0004479">
    <property type="term" value="F:methionyl-tRNA formyltransferase activity"/>
    <property type="evidence" value="ECO:0007669"/>
    <property type="project" value="TreeGrafter"/>
</dbReference>
<evidence type="ECO:0000313" key="3">
    <source>
        <dbReference type="Proteomes" id="UP000439522"/>
    </source>
</evidence>
<sequence>MAHDDRVTVVGVLTDSQFESSPTTDLAQRLGLPLYEFEEALAAAEDGTLEFDLGLSVLYWRKLRGALLDRPRLGFINFHPAPLPDYKGVGGYNCAILDDLAEWGVSAHYVDEEIDTGPIIAVDRFPMDLEEETARSLEAKSMEALERQALRLWSDLAADPRLLPTSENCGGRYVTRKELEAMKEIDFDTDDVRRKIRAFWFPPYDGAHINHEGAHLTLVDRSILTDLADPDSNTLFATRRASA</sequence>